<keyword evidence="2" id="KW-1185">Reference proteome</keyword>
<protein>
    <submittedName>
        <fullName evidence="1">Uncharacterized protein</fullName>
    </submittedName>
</protein>
<accession>A0ABQ0LIP3</accession>
<organism evidence="1 2">
    <name type="scientific">Mycena chlorophos</name>
    <name type="common">Agaric fungus</name>
    <name type="synonym">Agaricus chlorophos</name>
    <dbReference type="NCBI Taxonomy" id="658473"/>
    <lineage>
        <taxon>Eukaryota</taxon>
        <taxon>Fungi</taxon>
        <taxon>Dikarya</taxon>
        <taxon>Basidiomycota</taxon>
        <taxon>Agaricomycotina</taxon>
        <taxon>Agaricomycetes</taxon>
        <taxon>Agaricomycetidae</taxon>
        <taxon>Agaricales</taxon>
        <taxon>Marasmiineae</taxon>
        <taxon>Mycenaceae</taxon>
        <taxon>Mycena</taxon>
    </lineage>
</organism>
<name>A0ABQ0LIP3_MYCCL</name>
<gene>
    <name evidence="1" type="ORF">MCHLO_08099</name>
</gene>
<dbReference type="Proteomes" id="UP000815677">
    <property type="component" value="Unassembled WGS sequence"/>
</dbReference>
<evidence type="ECO:0000313" key="1">
    <source>
        <dbReference type="EMBL" id="GAT50910.1"/>
    </source>
</evidence>
<dbReference type="EMBL" id="DF846724">
    <property type="protein sequence ID" value="GAT50910.1"/>
    <property type="molecule type" value="Genomic_DNA"/>
</dbReference>
<reference evidence="1" key="1">
    <citation type="submission" date="2014-09" db="EMBL/GenBank/DDBJ databases">
        <title>Genome sequence of the luminous mushroom Mycena chlorophos for searching fungal bioluminescence genes.</title>
        <authorList>
            <person name="Tanaka Y."/>
            <person name="Kasuga D."/>
            <person name="Oba Y."/>
            <person name="Hase S."/>
            <person name="Sato K."/>
            <person name="Oba Y."/>
            <person name="Sakakibara Y."/>
        </authorList>
    </citation>
    <scope>NUCLEOTIDE SEQUENCE</scope>
</reference>
<proteinExistence type="predicted"/>
<sequence length="432" mass="46107">MLLASYGHSPWRRPFRHVRPQALEYGQLLDHDFSRGFRGGSDSQCMGCGGTHQAQQTASGTPLASAAKHERRLDFVTETTEQPRTYHILVQASLRHGHAPLNPSVLDGLAPDAYTQSTPTLTLAEAAAARRGGLHPMISISEDFMGSAGRWLNPTSNPMLCLGEKKPRGCATAGSVKIQRLRALAVAYPAPMTTRPSQRTSILVESATDALAYGWPGIAKPKRVLQMLVPRYIAEARSERFQSEFGEYFVFSSSTSLTVRALFAHGDRMDCSGLRGQNLPTLYKRREMKFFATALVAAMMVGNAVAQSLSILSPSAGASYAPGATVQLIITGSVPATSGGVESACVVGILKCVVSCISPASDIGTVLYDSTYAPAHHISGPGPSSEVYQVIDVVVPSSATAGNWILGVTHPIYTDSGEELSYEYASVTLSVT</sequence>
<evidence type="ECO:0000313" key="2">
    <source>
        <dbReference type="Proteomes" id="UP000815677"/>
    </source>
</evidence>